<dbReference type="InParanoid" id="A0A6C2YWV6"/>
<evidence type="ECO:0000313" key="2">
    <source>
        <dbReference type="EMBL" id="VIP05389.1"/>
    </source>
</evidence>
<dbReference type="KEGG" id="tim:GMBLW1_38040"/>
<evidence type="ECO:0000313" key="3">
    <source>
        <dbReference type="Proteomes" id="UP000464378"/>
    </source>
</evidence>
<gene>
    <name evidence="2" type="ORF">GMBLW1_38040</name>
</gene>
<accession>A0A6C2YWV6</accession>
<sequence>MAIEKKSWDRIVAGIRGDRTTGVVEIDSQQNSEPTRPAMQLRSVPASHV</sequence>
<dbReference type="EMBL" id="LR593887">
    <property type="protein sequence ID" value="VTS08134.1"/>
    <property type="molecule type" value="Genomic_DNA"/>
</dbReference>
<proteinExistence type="predicted"/>
<reference evidence="2" key="1">
    <citation type="submission" date="2019-04" db="EMBL/GenBank/DDBJ databases">
        <authorList>
            <consortium name="Science for Life Laboratories"/>
        </authorList>
    </citation>
    <scope>NUCLEOTIDE SEQUENCE</scope>
    <source>
        <strain evidence="2">MBLW1</strain>
    </source>
</reference>
<dbReference type="EMBL" id="LR586016">
    <property type="protein sequence ID" value="VIP05389.1"/>
    <property type="molecule type" value="Genomic_DNA"/>
</dbReference>
<feature type="region of interest" description="Disordered" evidence="1">
    <location>
        <begin position="25"/>
        <end position="49"/>
    </location>
</feature>
<dbReference type="Proteomes" id="UP000464378">
    <property type="component" value="Chromosome"/>
</dbReference>
<name>A0A6C2YWV6_9BACT</name>
<protein>
    <submittedName>
        <fullName evidence="2">Uncharacterized protein</fullName>
    </submittedName>
</protein>
<dbReference type="AlphaFoldDB" id="A0A6C2YWV6"/>
<keyword evidence="3" id="KW-1185">Reference proteome</keyword>
<organism evidence="2">
    <name type="scientific">Tuwongella immobilis</name>
    <dbReference type="NCBI Taxonomy" id="692036"/>
    <lineage>
        <taxon>Bacteria</taxon>
        <taxon>Pseudomonadati</taxon>
        <taxon>Planctomycetota</taxon>
        <taxon>Planctomycetia</taxon>
        <taxon>Gemmatales</taxon>
        <taxon>Gemmataceae</taxon>
        <taxon>Tuwongella</taxon>
    </lineage>
</organism>
<evidence type="ECO:0000256" key="1">
    <source>
        <dbReference type="SAM" id="MobiDB-lite"/>
    </source>
</evidence>